<evidence type="ECO:0000259" key="14">
    <source>
        <dbReference type="PROSITE" id="PS51782"/>
    </source>
</evidence>
<evidence type="ECO:0000313" key="17">
    <source>
        <dbReference type="Proteomes" id="UP000676310"/>
    </source>
</evidence>
<evidence type="ECO:0000259" key="15">
    <source>
        <dbReference type="PROSITE" id="PS51910"/>
    </source>
</evidence>
<dbReference type="Pfam" id="PF01476">
    <property type="entry name" value="LysM"/>
    <property type="match status" value="1"/>
</dbReference>
<dbReference type="Pfam" id="PF00704">
    <property type="entry name" value="Glyco_hydro_18"/>
    <property type="match status" value="1"/>
</dbReference>
<organism evidence="16 17">
    <name type="scientific">Alternaria atra</name>
    <dbReference type="NCBI Taxonomy" id="119953"/>
    <lineage>
        <taxon>Eukaryota</taxon>
        <taxon>Fungi</taxon>
        <taxon>Dikarya</taxon>
        <taxon>Ascomycota</taxon>
        <taxon>Pezizomycotina</taxon>
        <taxon>Dothideomycetes</taxon>
        <taxon>Pleosporomycetidae</taxon>
        <taxon>Pleosporales</taxon>
        <taxon>Pleosporineae</taxon>
        <taxon>Pleosporaceae</taxon>
        <taxon>Alternaria</taxon>
        <taxon>Alternaria sect. Ulocladioides</taxon>
    </lineage>
</organism>
<feature type="compositionally biased region" description="Low complexity" evidence="12">
    <location>
        <begin position="1180"/>
        <end position="1194"/>
    </location>
</feature>
<dbReference type="GeneID" id="67015184"/>
<evidence type="ECO:0000256" key="9">
    <source>
        <dbReference type="ARBA" id="ARBA00023295"/>
    </source>
</evidence>
<evidence type="ECO:0000256" key="2">
    <source>
        <dbReference type="ARBA" id="ARBA00008682"/>
    </source>
</evidence>
<dbReference type="SUPFAM" id="SSF54106">
    <property type="entry name" value="LysM domain"/>
    <property type="match status" value="1"/>
</dbReference>
<gene>
    <name evidence="16" type="ORF">ALTATR162_LOCUS3609</name>
</gene>
<evidence type="ECO:0000256" key="10">
    <source>
        <dbReference type="ARBA" id="ARBA00023326"/>
    </source>
</evidence>
<dbReference type="PROSITE" id="PS01095">
    <property type="entry name" value="GH18_1"/>
    <property type="match status" value="1"/>
</dbReference>
<evidence type="ECO:0000256" key="11">
    <source>
        <dbReference type="RuleBase" id="RU000489"/>
    </source>
</evidence>
<dbReference type="InterPro" id="IPR053214">
    <property type="entry name" value="LysM12-like"/>
</dbReference>
<dbReference type="SMART" id="SM00270">
    <property type="entry name" value="ChtBD1"/>
    <property type="match status" value="1"/>
</dbReference>
<feature type="domain" description="GH18" evidence="15">
    <location>
        <begin position="494"/>
        <end position="858"/>
    </location>
</feature>
<evidence type="ECO:0000256" key="12">
    <source>
        <dbReference type="SAM" id="MobiDB-lite"/>
    </source>
</evidence>
<dbReference type="SUPFAM" id="SSF57016">
    <property type="entry name" value="Plant lectins/antimicrobial peptides"/>
    <property type="match status" value="1"/>
</dbReference>
<name>A0A8J2HYQ6_9PLEO</name>
<keyword evidence="6" id="KW-0146">Chitin degradation</keyword>
<dbReference type="CDD" id="cd02878">
    <property type="entry name" value="GH18_zymocin_alpha"/>
    <property type="match status" value="1"/>
</dbReference>
<evidence type="ECO:0000256" key="3">
    <source>
        <dbReference type="ARBA" id="ARBA00012729"/>
    </source>
</evidence>
<protein>
    <recommendedName>
        <fullName evidence="3">chitinase</fullName>
        <ecNumber evidence="3">3.2.1.14</ecNumber>
    </recommendedName>
</protein>
<dbReference type="SUPFAM" id="SSF51445">
    <property type="entry name" value="(Trans)glycosidases"/>
    <property type="match status" value="1"/>
</dbReference>
<feature type="domain" description="LysM" evidence="14">
    <location>
        <begin position="348"/>
        <end position="397"/>
    </location>
</feature>
<dbReference type="SMART" id="SM00257">
    <property type="entry name" value="LysM"/>
    <property type="match status" value="1"/>
</dbReference>
<dbReference type="CDD" id="cd00035">
    <property type="entry name" value="ChtBD1"/>
    <property type="match status" value="1"/>
</dbReference>
<dbReference type="PROSITE" id="PS51910">
    <property type="entry name" value="GH18_2"/>
    <property type="match status" value="1"/>
</dbReference>
<dbReference type="Gene3D" id="3.10.50.10">
    <property type="match status" value="1"/>
</dbReference>
<dbReference type="InterPro" id="IPR011583">
    <property type="entry name" value="Chitinase_II/V-like_cat"/>
</dbReference>
<dbReference type="GO" id="GO:0008843">
    <property type="term" value="F:endochitinase activity"/>
    <property type="evidence" value="ECO:0007669"/>
    <property type="project" value="UniProtKB-EC"/>
</dbReference>
<evidence type="ECO:0000256" key="13">
    <source>
        <dbReference type="SAM" id="SignalP"/>
    </source>
</evidence>
<dbReference type="GO" id="GO:0006032">
    <property type="term" value="P:chitin catabolic process"/>
    <property type="evidence" value="ECO:0007669"/>
    <property type="project" value="UniProtKB-KW"/>
</dbReference>
<feature type="compositionally biased region" description="Basic residues" evidence="12">
    <location>
        <begin position="323"/>
        <end position="338"/>
    </location>
</feature>
<comment type="caution">
    <text evidence="16">The sequence shown here is derived from an EMBL/GenBank/DDBJ whole genome shotgun (WGS) entry which is preliminary data.</text>
</comment>
<comment type="catalytic activity">
    <reaction evidence="1">
        <text>Random endo-hydrolysis of N-acetyl-beta-D-glucosaminide (1-&gt;4)-beta-linkages in chitin and chitodextrins.</text>
        <dbReference type="EC" id="3.2.1.14"/>
    </reaction>
</comment>
<dbReference type="OrthoDB" id="73875at2759"/>
<dbReference type="GO" id="GO:0008061">
    <property type="term" value="F:chitin binding"/>
    <property type="evidence" value="ECO:0007669"/>
    <property type="project" value="UniProtKB-KW"/>
</dbReference>
<dbReference type="Pfam" id="PF00187">
    <property type="entry name" value="Chitin_bind_1"/>
    <property type="match status" value="1"/>
</dbReference>
<sequence>MRSIFLSLLWGGGVVRSAINPDGTQAVEPVTAVDNSPIGDLTTYYPDQHDCPLGCKDVTNTHSWITYFSIDRLRRCNETMLLQFSVSQPLDNPDSTVLIRSCTLGSVNDKAAAVEADLPTVDNPKKDDKLFLPSLESAPACSSEGIESQDHIQLSTSSGPGNVSIEQSGDIGGVLDGMNKYFSAKDNCDESFIFAYHQQTVGAVYVGDAIGKGTVDSALQALKQSISSNTAVASRTVAELCGNGRSGERSFGVAIDTTGNLAGVQKLAHEWSQGKCLAQEGASTLTEVTVREIATGHNGTSATNSTTDSYTSTALPLKRGHGFHGRHTGHIHRQKRAGPKPSADGTCATHLIGSGDTCDKLSKQYGVSIDDLEKWNKGKTWAWTECKEALIGYNMCVSDGFAPLPPPQQGAECGPLVPGTKAPTDKSVSIASLNPCPLKACCSNWGFCGVFPAHCDIHAPEGGGPGTKLKDFQNTCVANCGNEIKQNSGPPAAFQRIGYYESYNFGRECLHMKAKNANTDGSYTHMHWAFADIDPNTWKPVINDSAKQWEDFKKLPNMKRIVSLGGWAYSTEPATYNIIRQAIINNRDTFAANLAKFVQDEKIDGIDIDWEYPGAPDIMVGGQPIGKTTDGLDYLKFLIVLKKALGKDKSVSIAAPASYWYLKAFPIDRIAAAIDYIVYMTYDLHGQWDYGNPNAYDMCPSGKCIRSHVNLTETMNSLSMITKAGAANNKIFVGEASYGRSFHMAKDGCWGPTCDFTGSRTQSDAAPGRCTNTGGYLAYAEIAELIGTADGLRMFYDAKSNSDIVVYKGDYISYMSTETKNTRRNEWQKRNFAGSIDWAVDLQSFTADEYSDDSLERPTGSTGCVMGEDVTLDTGSLCAFSCMYGFCPESLCECLDEGEMEGLPPKQADVGDVVAYDQNNVELNRLCKWACQYGYCPDDICLKSEPEIDTSVPEVGEVENYYNTTEVRLQNAQKCVLFKDPAYRDVSVRDCEKVCHDKVEAAKAEGRTTNYGCIGFFPGEKTIPWEQPPGAVAAAPGRCMCDNWLLNELADTVLEALPMIAQIGCYIIMQSLKLVLDVGLQFVPGVGKILDAGLDMATTAAQMAAYLYPEEEDPEGAFNWWLSPCGGTDLVPEDIKKAFGILSQVADGVSSFKAPKNLKKGGSKKGDDGNPHDQSKPRSTNNNNNSGNSGTKNKCNIQGVKTERKGKGANTLRMLSCNKKDETETTEMIVTSLAYGAGAKPLLVKKQCSKEYSQACFHYSSAIRVNKHWATLTCPQAAATTSKIRKNNKADSAPATRIWKEERKGKDWMNPAKRQGPKKNCQRDEYPPAYLLVKTDVAWTQGGIDSTGQLVRFIPGDENGGAANTMWAGICFNSPLLELTDKEFSDKVIAAANKNQVKRANAVTTYATFTVPHHPEFTIDSWGHSASPPTNDGLEVNDCWPKDIAAKDPGFALLLCDPYYGGKAPPYDYSAAYKKGTNGS</sequence>
<evidence type="ECO:0000256" key="6">
    <source>
        <dbReference type="ARBA" id="ARBA00023024"/>
    </source>
</evidence>
<dbReference type="PANTHER" id="PTHR47700">
    <property type="entry name" value="V CHITINASE, PUTATIVE (AFU_ORTHOLOGUE AFUA_6G13720)-RELATED"/>
    <property type="match status" value="1"/>
</dbReference>
<accession>A0A8J2HYQ6</accession>
<feature type="chain" id="PRO_5035169505" description="chitinase" evidence="13">
    <location>
        <begin position="18"/>
        <end position="1480"/>
    </location>
</feature>
<evidence type="ECO:0000313" key="16">
    <source>
        <dbReference type="EMBL" id="CAG5154439.1"/>
    </source>
</evidence>
<feature type="region of interest" description="Disordered" evidence="12">
    <location>
        <begin position="323"/>
        <end position="344"/>
    </location>
</feature>
<dbReference type="InterPro" id="IPR017853">
    <property type="entry name" value="GH"/>
</dbReference>
<keyword evidence="5 11" id="KW-0378">Hydrolase</keyword>
<dbReference type="Proteomes" id="UP000676310">
    <property type="component" value="Unassembled WGS sequence"/>
</dbReference>
<feature type="compositionally biased region" description="Basic and acidic residues" evidence="12">
    <location>
        <begin position="1164"/>
        <end position="1176"/>
    </location>
</feature>
<keyword evidence="4" id="KW-0147">Chitin-binding</keyword>
<comment type="similarity">
    <text evidence="2">Belongs to the glycosyl hydrolase 18 family. Chitinase class V subfamily.</text>
</comment>
<proteinExistence type="inferred from homology"/>
<reference evidence="16" key="1">
    <citation type="submission" date="2021-05" db="EMBL/GenBank/DDBJ databases">
        <authorList>
            <person name="Stam R."/>
        </authorList>
    </citation>
    <scope>NUCLEOTIDE SEQUENCE</scope>
    <source>
        <strain evidence="16">CS162</strain>
    </source>
</reference>
<keyword evidence="10" id="KW-0624">Polysaccharide degradation</keyword>
<dbReference type="InterPro" id="IPR001002">
    <property type="entry name" value="Chitin-bd_1"/>
</dbReference>
<dbReference type="EMBL" id="CAJRGZ010000016">
    <property type="protein sequence ID" value="CAG5154439.1"/>
    <property type="molecule type" value="Genomic_DNA"/>
</dbReference>
<evidence type="ECO:0000256" key="4">
    <source>
        <dbReference type="ARBA" id="ARBA00022669"/>
    </source>
</evidence>
<keyword evidence="7" id="KW-0843">Virulence</keyword>
<dbReference type="InterPro" id="IPR001223">
    <property type="entry name" value="Glyco_hydro18_cat"/>
</dbReference>
<dbReference type="PANTHER" id="PTHR47700:SF2">
    <property type="entry name" value="CHITINASE"/>
    <property type="match status" value="1"/>
</dbReference>
<evidence type="ECO:0000256" key="7">
    <source>
        <dbReference type="ARBA" id="ARBA00023026"/>
    </source>
</evidence>
<dbReference type="SUPFAM" id="SSF54556">
    <property type="entry name" value="Chitinase insertion domain"/>
    <property type="match status" value="1"/>
</dbReference>
<dbReference type="CDD" id="cd00118">
    <property type="entry name" value="LysM"/>
    <property type="match status" value="1"/>
</dbReference>
<dbReference type="InterPro" id="IPR029070">
    <property type="entry name" value="Chitinase_insertion_sf"/>
</dbReference>
<dbReference type="InterPro" id="IPR036779">
    <property type="entry name" value="LysM_dom_sf"/>
</dbReference>
<dbReference type="InterPro" id="IPR036861">
    <property type="entry name" value="Endochitinase-like_sf"/>
</dbReference>
<dbReference type="InterPro" id="IPR001579">
    <property type="entry name" value="Glyco_hydro_18_chit_AS"/>
</dbReference>
<evidence type="ECO:0000256" key="5">
    <source>
        <dbReference type="ARBA" id="ARBA00022801"/>
    </source>
</evidence>
<dbReference type="RefSeq" id="XP_043167152.1">
    <property type="nucleotide sequence ID" value="XM_043311217.1"/>
</dbReference>
<keyword evidence="9 11" id="KW-0326">Glycosidase</keyword>
<dbReference type="GO" id="GO:0000272">
    <property type="term" value="P:polysaccharide catabolic process"/>
    <property type="evidence" value="ECO:0007669"/>
    <property type="project" value="UniProtKB-KW"/>
</dbReference>
<evidence type="ECO:0000256" key="1">
    <source>
        <dbReference type="ARBA" id="ARBA00000822"/>
    </source>
</evidence>
<dbReference type="PROSITE" id="PS51782">
    <property type="entry name" value="LYSM"/>
    <property type="match status" value="1"/>
</dbReference>
<dbReference type="InterPro" id="IPR018392">
    <property type="entry name" value="LysM"/>
</dbReference>
<dbReference type="Gene3D" id="3.10.350.10">
    <property type="entry name" value="LysM domain"/>
    <property type="match status" value="1"/>
</dbReference>
<keyword evidence="8" id="KW-0119">Carbohydrate metabolism</keyword>
<dbReference type="Gene3D" id="3.20.20.80">
    <property type="entry name" value="Glycosidases"/>
    <property type="match status" value="1"/>
</dbReference>
<feature type="region of interest" description="Disordered" evidence="12">
    <location>
        <begin position="1153"/>
        <end position="1208"/>
    </location>
</feature>
<feature type="signal peptide" evidence="13">
    <location>
        <begin position="1"/>
        <end position="17"/>
    </location>
</feature>
<keyword evidence="17" id="KW-1185">Reference proteome</keyword>
<dbReference type="EC" id="3.2.1.14" evidence="3"/>
<keyword evidence="13" id="KW-0732">Signal</keyword>
<dbReference type="Gene3D" id="3.30.60.10">
    <property type="entry name" value="Endochitinase-like"/>
    <property type="match status" value="1"/>
</dbReference>
<evidence type="ECO:0000256" key="8">
    <source>
        <dbReference type="ARBA" id="ARBA00023277"/>
    </source>
</evidence>
<dbReference type="SMART" id="SM00636">
    <property type="entry name" value="Glyco_18"/>
    <property type="match status" value="1"/>
</dbReference>